<evidence type="ECO:0000313" key="1">
    <source>
        <dbReference type="EMBL" id="CDW26946.1"/>
    </source>
</evidence>
<sequence length="10" mass="1137">MVDLQGTFIN</sequence>
<name>A0A0K2TNB5_LEPSM</name>
<proteinExistence type="predicted"/>
<dbReference type="EMBL" id="HACA01009585">
    <property type="protein sequence ID" value="CDW26946.1"/>
    <property type="molecule type" value="Transcribed_RNA"/>
</dbReference>
<reference evidence="1" key="1">
    <citation type="submission" date="2014-05" db="EMBL/GenBank/DDBJ databases">
        <authorList>
            <person name="Chronopoulou M."/>
        </authorList>
    </citation>
    <scope>NUCLEOTIDE SEQUENCE</scope>
    <source>
        <tissue evidence="1">Whole organism</tissue>
    </source>
</reference>
<accession>A0A0K2TNB5</accession>
<protein>
    <submittedName>
        <fullName evidence="1">Uncharacterized protein</fullName>
    </submittedName>
</protein>
<organism evidence="1">
    <name type="scientific">Lepeophtheirus salmonis</name>
    <name type="common">Salmon louse</name>
    <name type="synonym">Caligus salmonis</name>
    <dbReference type="NCBI Taxonomy" id="72036"/>
    <lineage>
        <taxon>Eukaryota</taxon>
        <taxon>Metazoa</taxon>
        <taxon>Ecdysozoa</taxon>
        <taxon>Arthropoda</taxon>
        <taxon>Crustacea</taxon>
        <taxon>Multicrustacea</taxon>
        <taxon>Hexanauplia</taxon>
        <taxon>Copepoda</taxon>
        <taxon>Siphonostomatoida</taxon>
        <taxon>Caligidae</taxon>
        <taxon>Lepeophtheirus</taxon>
    </lineage>
</organism>